<dbReference type="Proteomes" id="UP000196138">
    <property type="component" value="Chromosome"/>
</dbReference>
<evidence type="ECO:0000313" key="3">
    <source>
        <dbReference type="Proteomes" id="UP000196138"/>
    </source>
</evidence>
<protein>
    <recommendedName>
        <fullName evidence="4">IPTL-CTERM protein sorting domain-containing protein</fullName>
    </recommendedName>
</protein>
<evidence type="ECO:0008006" key="4">
    <source>
        <dbReference type="Google" id="ProtNLM"/>
    </source>
</evidence>
<feature type="transmembrane region" description="Helical" evidence="1">
    <location>
        <begin position="201"/>
        <end position="219"/>
    </location>
</feature>
<evidence type="ECO:0000313" key="2">
    <source>
        <dbReference type="EMBL" id="ARU04220.1"/>
    </source>
</evidence>
<organism evidence="2 3">
    <name type="scientific">Comamonas serinivorans</name>
    <dbReference type="NCBI Taxonomy" id="1082851"/>
    <lineage>
        <taxon>Bacteria</taxon>
        <taxon>Pseudomonadati</taxon>
        <taxon>Pseudomonadota</taxon>
        <taxon>Betaproteobacteria</taxon>
        <taxon>Burkholderiales</taxon>
        <taxon>Comamonadaceae</taxon>
        <taxon>Comamonas</taxon>
    </lineage>
</organism>
<keyword evidence="1" id="KW-0472">Membrane</keyword>
<accession>A0A1Y0ELA5</accession>
<proteinExistence type="predicted"/>
<reference evidence="2 3" key="1">
    <citation type="submission" date="2017-05" db="EMBL/GenBank/DDBJ databases">
        <authorList>
            <person name="Song R."/>
            <person name="Chenine A.L."/>
            <person name="Ruprecht R.M."/>
        </authorList>
    </citation>
    <scope>NUCLEOTIDE SEQUENCE [LARGE SCALE GENOMIC DNA]</scope>
    <source>
        <strain evidence="2 3">DSM 26136</strain>
    </source>
</reference>
<dbReference type="KEGG" id="cser:CCO03_05595"/>
<keyword evidence="3" id="KW-1185">Reference proteome</keyword>
<gene>
    <name evidence="2" type="ORF">CCO03_05595</name>
</gene>
<evidence type="ECO:0000256" key="1">
    <source>
        <dbReference type="SAM" id="Phobius"/>
    </source>
</evidence>
<keyword evidence="1" id="KW-1133">Transmembrane helix</keyword>
<sequence>MMFSTQEEFMKRLTTLALLAGCITTGAWAQAVYTYTSPAYTSATGDFTTAMQLTGSITSATALPPNLNEEPVGPGTSYPVTWSFSDGVRTFNNSNSANVFGAPGDFWVSTDASGTLTAAQVYLMSPGPAHTVNQPIHLMLAGSLTTWVRDNMVCTTVIGSQCTGTGVTPTTGYATPGDSVVGTWSQTITPVTAAPKAVPTLAWPALALLTTLVAGAAGYRRKAVAARA</sequence>
<dbReference type="AlphaFoldDB" id="A0A1Y0ELA5"/>
<dbReference type="EMBL" id="CP021455">
    <property type="protein sequence ID" value="ARU04220.1"/>
    <property type="molecule type" value="Genomic_DNA"/>
</dbReference>
<keyword evidence="1" id="KW-0812">Transmembrane</keyword>
<name>A0A1Y0ELA5_9BURK</name>